<comment type="similarity">
    <text evidence="3">Belongs to the secreted LysM effector family.</text>
</comment>
<feature type="disulfide bond" evidence="4">
    <location>
        <begin position="594"/>
        <end position="608"/>
    </location>
</feature>
<feature type="disulfide bond" evidence="4">
    <location>
        <begin position="539"/>
        <end position="553"/>
    </location>
</feature>
<evidence type="ECO:0000256" key="5">
    <source>
        <dbReference type="SAM" id="SignalP"/>
    </source>
</evidence>
<evidence type="ECO:0000256" key="4">
    <source>
        <dbReference type="PROSITE-ProRule" id="PRU00261"/>
    </source>
</evidence>
<dbReference type="InterPro" id="IPR018392">
    <property type="entry name" value="LysM"/>
</dbReference>
<evidence type="ECO:0000313" key="9">
    <source>
        <dbReference type="Proteomes" id="UP001302126"/>
    </source>
</evidence>
<dbReference type="PROSITE" id="PS51782">
    <property type="entry name" value="LYSM"/>
    <property type="match status" value="1"/>
</dbReference>
<dbReference type="InterPro" id="IPR001002">
    <property type="entry name" value="Chitin-bd_1"/>
</dbReference>
<dbReference type="EMBL" id="MU864401">
    <property type="protein sequence ID" value="KAK4187553.1"/>
    <property type="molecule type" value="Genomic_DNA"/>
</dbReference>
<dbReference type="InterPro" id="IPR052210">
    <property type="entry name" value="LysM1-like"/>
</dbReference>
<feature type="domain" description="LysM" evidence="7">
    <location>
        <begin position="423"/>
        <end position="469"/>
    </location>
</feature>
<evidence type="ECO:0000256" key="3">
    <source>
        <dbReference type="ARBA" id="ARBA00044955"/>
    </source>
</evidence>
<gene>
    <name evidence="8" type="ORF">QBC35DRAFT_515427</name>
</gene>
<evidence type="ECO:0000256" key="2">
    <source>
        <dbReference type="ARBA" id="ARBA00023026"/>
    </source>
</evidence>
<feature type="chain" id="PRO_5043031556" evidence="5">
    <location>
        <begin position="22"/>
        <end position="620"/>
    </location>
</feature>
<keyword evidence="5" id="KW-0732">Signal</keyword>
<keyword evidence="2" id="KW-0843">Virulence</keyword>
<dbReference type="InterPro" id="IPR036861">
    <property type="entry name" value="Endochitinase-like_sf"/>
</dbReference>
<dbReference type="PROSITE" id="PS50941">
    <property type="entry name" value="CHIT_BIND_I_2"/>
    <property type="match status" value="2"/>
</dbReference>
<evidence type="ECO:0000313" key="8">
    <source>
        <dbReference type="EMBL" id="KAK4187553.1"/>
    </source>
</evidence>
<evidence type="ECO:0000256" key="1">
    <source>
        <dbReference type="ARBA" id="ARBA00022669"/>
    </source>
</evidence>
<proteinExistence type="inferred from homology"/>
<dbReference type="InterPro" id="IPR036779">
    <property type="entry name" value="LysM_dom_sf"/>
</dbReference>
<accession>A0AAN7AHL8</accession>
<keyword evidence="1 4" id="KW-0147">Chitin-binding</keyword>
<evidence type="ECO:0000259" key="6">
    <source>
        <dbReference type="PROSITE" id="PS50941"/>
    </source>
</evidence>
<dbReference type="SMART" id="SM00270">
    <property type="entry name" value="ChtBD1"/>
    <property type="match status" value="3"/>
</dbReference>
<organism evidence="8 9">
    <name type="scientific">Podospora australis</name>
    <dbReference type="NCBI Taxonomy" id="1536484"/>
    <lineage>
        <taxon>Eukaryota</taxon>
        <taxon>Fungi</taxon>
        <taxon>Dikarya</taxon>
        <taxon>Ascomycota</taxon>
        <taxon>Pezizomycotina</taxon>
        <taxon>Sordariomycetes</taxon>
        <taxon>Sordariomycetidae</taxon>
        <taxon>Sordariales</taxon>
        <taxon>Podosporaceae</taxon>
        <taxon>Podospora</taxon>
    </lineage>
</organism>
<feature type="signal peptide" evidence="5">
    <location>
        <begin position="1"/>
        <end position="21"/>
    </location>
</feature>
<reference evidence="8" key="2">
    <citation type="submission" date="2023-05" db="EMBL/GenBank/DDBJ databases">
        <authorList>
            <consortium name="Lawrence Berkeley National Laboratory"/>
            <person name="Steindorff A."/>
            <person name="Hensen N."/>
            <person name="Bonometti L."/>
            <person name="Westerberg I."/>
            <person name="Brannstrom I.O."/>
            <person name="Guillou S."/>
            <person name="Cros-Aarteil S."/>
            <person name="Calhoun S."/>
            <person name="Haridas S."/>
            <person name="Kuo A."/>
            <person name="Mondo S."/>
            <person name="Pangilinan J."/>
            <person name="Riley R."/>
            <person name="Labutti K."/>
            <person name="Andreopoulos B."/>
            <person name="Lipzen A."/>
            <person name="Chen C."/>
            <person name="Yanf M."/>
            <person name="Daum C."/>
            <person name="Ng V."/>
            <person name="Clum A."/>
            <person name="Ohm R."/>
            <person name="Martin F."/>
            <person name="Silar P."/>
            <person name="Natvig D."/>
            <person name="Lalanne C."/>
            <person name="Gautier V."/>
            <person name="Ament-Velasquez S.L."/>
            <person name="Kruys A."/>
            <person name="Hutchinson M.I."/>
            <person name="Powell A.J."/>
            <person name="Barry K."/>
            <person name="Miller A.N."/>
            <person name="Grigoriev I.V."/>
            <person name="Debuchy R."/>
            <person name="Gladieux P."/>
            <person name="Thoren M.H."/>
            <person name="Johannesson H."/>
        </authorList>
    </citation>
    <scope>NUCLEOTIDE SEQUENCE</scope>
    <source>
        <strain evidence="8">PSN309</strain>
    </source>
</reference>
<dbReference type="Proteomes" id="UP001302126">
    <property type="component" value="Unassembled WGS sequence"/>
</dbReference>
<sequence length="620" mass="66004">MASLRAMLLFLLLQRVHFAAADFRMYTYYDRAVIRESWNLTNSCIDALNATIACDEATSSLLGFGADYNYWYMENITTLCTPSCQTSLNNWGSGVEAACVGQTVVQSGVTVQAKAQALSLTYNAGIVCMKDTQSNWCFFDSQNWQGSDYVRWDPTMCWGDEDSNFSVPAECSNPDFDPDQIDDNMAAMTNLYQPSFYCSECFLKLMRQRLLDPWLVKSNHTDYLIGEFDRVQSACSTSLPYTTSSATLLISPPTSTTTSSTSATSATSGGHAATPTCLGQLVQPEANWLTCNDLSDTYNISTGDAIVYTGHKSCKFTTPICLPLPCLLEEIWDSPSCETLAERYSNSSYTVTKEQFLAWNPNIQGSCGGVAVGQRVCAGAPGGTFPQPTATITAPGATGTPTYYSTATPAHPTQSGSIEDCGRYHFVQAGDDCSTVALLYNTNFTMLQLWNTYLNNACSNLWLQYDVCVARVTPPTISPDGTCSEGVTCVGSAFGDCCSPYGFCGSGQDFCGSGGTETTDGTCGPDNGGTTCWGAFGDCCSIYGWCGTGSSFCGAGNCYSGNCATDIGGPSINGECGPNFAGNKTCTGTQFGSCCSTSGYCGSTPDYCSGSNCYSGACTP</sequence>
<dbReference type="SUPFAM" id="SSF54106">
    <property type="entry name" value="LysM domain"/>
    <property type="match status" value="1"/>
</dbReference>
<dbReference type="PANTHER" id="PTHR34997">
    <property type="entry name" value="AM15"/>
    <property type="match status" value="1"/>
</dbReference>
<protein>
    <submittedName>
        <fullName evidence="8">Chitin binding domain and peptidoglycan binding domain-containing protein</fullName>
    </submittedName>
</protein>
<comment type="caution">
    <text evidence="8">The sequence shown here is derived from an EMBL/GenBank/DDBJ whole genome shotgun (WGS) entry which is preliminary data.</text>
</comment>
<dbReference type="GO" id="GO:0008061">
    <property type="term" value="F:chitin binding"/>
    <property type="evidence" value="ECO:0007669"/>
    <property type="project" value="UniProtKB-UniRule"/>
</dbReference>
<comment type="caution">
    <text evidence="4">Lacks conserved residue(s) required for the propagation of feature annotation.</text>
</comment>
<feature type="domain" description="Chitin-binding type-1" evidence="6">
    <location>
        <begin position="520"/>
        <end position="565"/>
    </location>
</feature>
<dbReference type="SUPFAM" id="SSF57016">
    <property type="entry name" value="Plant lectins/antimicrobial peptides"/>
    <property type="match status" value="3"/>
</dbReference>
<reference evidence="8" key="1">
    <citation type="journal article" date="2023" name="Mol. Phylogenet. Evol.">
        <title>Genome-scale phylogeny and comparative genomics of the fungal order Sordariales.</title>
        <authorList>
            <person name="Hensen N."/>
            <person name="Bonometti L."/>
            <person name="Westerberg I."/>
            <person name="Brannstrom I.O."/>
            <person name="Guillou S."/>
            <person name="Cros-Aarteil S."/>
            <person name="Calhoun S."/>
            <person name="Haridas S."/>
            <person name="Kuo A."/>
            <person name="Mondo S."/>
            <person name="Pangilinan J."/>
            <person name="Riley R."/>
            <person name="LaButti K."/>
            <person name="Andreopoulos B."/>
            <person name="Lipzen A."/>
            <person name="Chen C."/>
            <person name="Yan M."/>
            <person name="Daum C."/>
            <person name="Ng V."/>
            <person name="Clum A."/>
            <person name="Steindorff A."/>
            <person name="Ohm R.A."/>
            <person name="Martin F."/>
            <person name="Silar P."/>
            <person name="Natvig D.O."/>
            <person name="Lalanne C."/>
            <person name="Gautier V."/>
            <person name="Ament-Velasquez S.L."/>
            <person name="Kruys A."/>
            <person name="Hutchinson M.I."/>
            <person name="Powell A.J."/>
            <person name="Barry K."/>
            <person name="Miller A.N."/>
            <person name="Grigoriev I.V."/>
            <person name="Debuchy R."/>
            <person name="Gladieux P."/>
            <person name="Hiltunen Thoren M."/>
            <person name="Johannesson H."/>
        </authorList>
    </citation>
    <scope>NUCLEOTIDE SEQUENCE</scope>
    <source>
        <strain evidence="8">PSN309</strain>
    </source>
</reference>
<dbReference type="Gene3D" id="3.10.350.10">
    <property type="entry name" value="LysM domain"/>
    <property type="match status" value="2"/>
</dbReference>
<dbReference type="Gene3D" id="3.30.60.10">
    <property type="entry name" value="Endochitinase-like"/>
    <property type="match status" value="2"/>
</dbReference>
<dbReference type="AlphaFoldDB" id="A0AAN7AHL8"/>
<evidence type="ECO:0000259" key="7">
    <source>
        <dbReference type="PROSITE" id="PS51782"/>
    </source>
</evidence>
<dbReference type="Pfam" id="PF01476">
    <property type="entry name" value="LysM"/>
    <property type="match status" value="1"/>
</dbReference>
<name>A0AAN7AHL8_9PEZI</name>
<feature type="domain" description="Chitin-binding type-1" evidence="6">
    <location>
        <begin position="573"/>
        <end position="620"/>
    </location>
</feature>
<dbReference type="PANTHER" id="PTHR34997:SF1">
    <property type="entry name" value="PEPTIDOGLYCAN-BINDING LYSIN DOMAIN"/>
    <property type="match status" value="1"/>
</dbReference>
<keyword evidence="9" id="KW-1185">Reference proteome</keyword>
<keyword evidence="4" id="KW-1015">Disulfide bond</keyword>